<reference evidence="1 2" key="1">
    <citation type="submission" date="2022-05" db="EMBL/GenBank/DDBJ databases">
        <authorList>
            <person name="Friedrich I."/>
            <person name="Poehlein A."/>
            <person name="Schneider D."/>
            <person name="Hertel R."/>
            <person name="Daniel R."/>
        </authorList>
    </citation>
    <scope>NUCLEOTIDE SEQUENCE [LARGE SCALE GENOMIC DNA]</scope>
</reference>
<name>A0A9E7SMW9_9CAUD</name>
<accession>A0A9E7SMW9</accession>
<keyword evidence="2" id="KW-1185">Reference proteome</keyword>
<evidence type="ECO:0000313" key="2">
    <source>
        <dbReference type="Proteomes" id="UP001056576"/>
    </source>
</evidence>
<dbReference type="Proteomes" id="UP001056576">
    <property type="component" value="Segment"/>
</dbReference>
<organism evidence="1 2">
    <name type="scientific">Brevundimonas phage vB_BpoS-Kikimora</name>
    <dbReference type="NCBI Taxonomy" id="2948601"/>
    <lineage>
        <taxon>Viruses</taxon>
        <taxon>Duplodnaviria</taxon>
        <taxon>Heunggongvirae</taxon>
        <taxon>Uroviricota</taxon>
        <taxon>Caudoviricetes</taxon>
        <taxon>Jeanschmidtviridae</taxon>
        <taxon>Kikimoravirus</taxon>
        <taxon>Kikimoravirus kikimora</taxon>
    </lineage>
</organism>
<protein>
    <submittedName>
        <fullName evidence="1">Uncharacterized protein</fullName>
    </submittedName>
</protein>
<sequence>MSDVFTQALKAVEDAEDALFDLTCDMMHEALRELSLALPGRTVWVTAGNGDREIHISRKRRWLGGGTHERGWFLFTGQDKHLDPYARNVRFAAQPTILRRFEAAEYDRGDRNAVFGMLGSVAYRDGAEVPTAGLGRYLID</sequence>
<dbReference type="EMBL" id="ON529857">
    <property type="protein sequence ID" value="USN15597.1"/>
    <property type="molecule type" value="Genomic_DNA"/>
</dbReference>
<gene>
    <name evidence="1" type="ORF">KIKIMORA_04790</name>
</gene>
<proteinExistence type="predicted"/>
<evidence type="ECO:0000313" key="1">
    <source>
        <dbReference type="EMBL" id="USN15597.1"/>
    </source>
</evidence>